<keyword evidence="1" id="KW-0285">Flavoprotein</keyword>
<keyword evidence="3" id="KW-0560">Oxidoreductase</keyword>
<dbReference type="PANTHER" id="PTHR43884:SF20">
    <property type="entry name" value="ACYL-COA DEHYDROGENASE FADE28"/>
    <property type="match status" value="1"/>
</dbReference>
<dbReference type="Proteomes" id="UP001419910">
    <property type="component" value="Unassembled WGS sequence"/>
</dbReference>
<dbReference type="Pfam" id="PF00441">
    <property type="entry name" value="Acyl-CoA_dh_1"/>
    <property type="match status" value="1"/>
</dbReference>
<dbReference type="InterPro" id="IPR036250">
    <property type="entry name" value="AcylCo_DH-like_C"/>
</dbReference>
<keyword evidence="6" id="KW-1185">Reference proteome</keyword>
<feature type="domain" description="Acyl-CoA dehydrogenase/oxidase C-terminal" evidence="4">
    <location>
        <begin position="172"/>
        <end position="284"/>
    </location>
</feature>
<keyword evidence="2" id="KW-0274">FAD</keyword>
<comment type="caution">
    <text evidence="5">The sequence shown here is derived from an EMBL/GenBank/DDBJ whole genome shotgun (WGS) entry which is preliminary data.</text>
</comment>
<dbReference type="InterPro" id="IPR009075">
    <property type="entry name" value="AcylCo_DH/oxidase_C"/>
</dbReference>
<reference evidence="5 6" key="1">
    <citation type="submission" date="2024-05" db="EMBL/GenBank/DDBJ databases">
        <authorList>
            <person name="Liu Q."/>
            <person name="Xin Y.-H."/>
        </authorList>
    </citation>
    <scope>NUCLEOTIDE SEQUENCE [LARGE SCALE GENOMIC DNA]</scope>
    <source>
        <strain evidence="5 6">CGMCC 1.10181</strain>
    </source>
</reference>
<dbReference type="PANTHER" id="PTHR43884">
    <property type="entry name" value="ACYL-COA DEHYDROGENASE"/>
    <property type="match status" value="1"/>
</dbReference>
<organism evidence="5 6">
    <name type="scientific">Sphingomonas oligophenolica</name>
    <dbReference type="NCBI Taxonomy" id="301154"/>
    <lineage>
        <taxon>Bacteria</taxon>
        <taxon>Pseudomonadati</taxon>
        <taxon>Pseudomonadota</taxon>
        <taxon>Alphaproteobacteria</taxon>
        <taxon>Sphingomonadales</taxon>
        <taxon>Sphingomonadaceae</taxon>
        <taxon>Sphingomonas</taxon>
    </lineage>
</organism>
<evidence type="ECO:0000256" key="1">
    <source>
        <dbReference type="ARBA" id="ARBA00022630"/>
    </source>
</evidence>
<evidence type="ECO:0000313" key="5">
    <source>
        <dbReference type="EMBL" id="MEN2788517.1"/>
    </source>
</evidence>
<sequence length="306" mass="32324">MDLSLTADQTAILDAVDALAKPYAAPPTHDISFALTSDALDRELVEGGFLDIAFDPDLGTVSAAIIVERLARLPFAVEAAASALIRPLLGDHVPRPLCVVEAGKGKRPVRFLRPGAAVVAVGEADVSWFVVAADQVRIEETSLYGYPVATLLVDPEAAGGTALDVSRGDVMTRWRIALAAEAAGLLAAALDSTATYVTDRQQFGRPIATFQAVRHRLAEAQVRANGVYWLALKAAATLDPGDAALAALHAQQSARSVVYDFHQFLGAMGMTLEHPLHLWTYRLKALIGELGGRGVQGIAAATAIWG</sequence>
<evidence type="ECO:0000256" key="3">
    <source>
        <dbReference type="ARBA" id="ARBA00023002"/>
    </source>
</evidence>
<evidence type="ECO:0000259" key="4">
    <source>
        <dbReference type="Pfam" id="PF00441"/>
    </source>
</evidence>
<gene>
    <name evidence="5" type="ORF">ABC974_02680</name>
</gene>
<accession>A0ABU9XY78</accession>
<protein>
    <submittedName>
        <fullName evidence="5">Acyl-CoA dehydrogenase family protein</fullName>
    </submittedName>
</protein>
<dbReference type="Gene3D" id="1.20.140.10">
    <property type="entry name" value="Butyryl-CoA Dehydrogenase, subunit A, domain 3"/>
    <property type="match status" value="1"/>
</dbReference>
<name>A0ABU9XY78_9SPHN</name>
<dbReference type="SUPFAM" id="SSF47203">
    <property type="entry name" value="Acyl-CoA dehydrogenase C-terminal domain-like"/>
    <property type="match status" value="1"/>
</dbReference>
<dbReference type="RefSeq" id="WP_343890521.1">
    <property type="nucleotide sequence ID" value="NZ_BAAAEH010000035.1"/>
</dbReference>
<dbReference type="EMBL" id="JBDIME010000002">
    <property type="protein sequence ID" value="MEN2788517.1"/>
    <property type="molecule type" value="Genomic_DNA"/>
</dbReference>
<proteinExistence type="predicted"/>
<evidence type="ECO:0000256" key="2">
    <source>
        <dbReference type="ARBA" id="ARBA00022827"/>
    </source>
</evidence>
<evidence type="ECO:0000313" key="6">
    <source>
        <dbReference type="Proteomes" id="UP001419910"/>
    </source>
</evidence>